<dbReference type="PANTHER" id="PTHR40763">
    <property type="entry name" value="MEMBRANE PROTEIN-RELATED"/>
    <property type="match status" value="1"/>
</dbReference>
<comment type="caution">
    <text evidence="2">The sequence shown here is derived from an EMBL/GenBank/DDBJ whole genome shotgun (WGS) entry which is preliminary data.</text>
</comment>
<reference evidence="2 3" key="1">
    <citation type="submission" date="2020-08" db="EMBL/GenBank/DDBJ databases">
        <title>Genomic Encyclopedia of Type Strains, Phase IV (KMG-IV): sequencing the most valuable type-strain genomes for metagenomic binning, comparative biology and taxonomic classification.</title>
        <authorList>
            <person name="Goeker M."/>
        </authorList>
    </citation>
    <scope>NUCLEOTIDE SEQUENCE [LARGE SCALE GENOMIC DNA]</scope>
    <source>
        <strain evidence="2 3">DSM 45385</strain>
    </source>
</reference>
<dbReference type="AlphaFoldDB" id="A0A7W8A0E3"/>
<dbReference type="RefSeq" id="WP_221340198.1">
    <property type="nucleotide sequence ID" value="NZ_JACHIN010000002.1"/>
</dbReference>
<dbReference type="EMBL" id="JACHIN010000002">
    <property type="protein sequence ID" value="MBB5076550.1"/>
    <property type="molecule type" value="Genomic_DNA"/>
</dbReference>
<dbReference type="InterPro" id="IPR012551">
    <property type="entry name" value="DUF1707_SHOCT-like"/>
</dbReference>
<gene>
    <name evidence="2" type="ORF">HNR40_002014</name>
</gene>
<accession>A0A7W8A0E3</accession>
<dbReference type="Pfam" id="PF08044">
    <property type="entry name" value="DUF1707"/>
    <property type="match status" value="1"/>
</dbReference>
<evidence type="ECO:0000259" key="1">
    <source>
        <dbReference type="Pfam" id="PF08044"/>
    </source>
</evidence>
<sequence>MSELHVRVADEDRDRTAQQLQHAFAEGRLTPAELDERLSLVFSGRTYGDLLAVVSDLPAASTAEETVHLETKNGHVKRSGDWDVPRHLRVTSKYGSVDLDFSEAVLSHPVVDIVFDLTYGSASVVLPPGASANVDDFANQWGSTSSDVPSRPRPGVPHIRVSGESKYGALRVRYPRKRWFTH</sequence>
<keyword evidence="3" id="KW-1185">Reference proteome</keyword>
<evidence type="ECO:0000313" key="2">
    <source>
        <dbReference type="EMBL" id="MBB5076550.1"/>
    </source>
</evidence>
<proteinExistence type="predicted"/>
<evidence type="ECO:0000313" key="3">
    <source>
        <dbReference type="Proteomes" id="UP000568380"/>
    </source>
</evidence>
<feature type="domain" description="DUF1707" evidence="1">
    <location>
        <begin position="6"/>
        <end position="58"/>
    </location>
</feature>
<protein>
    <recommendedName>
        <fullName evidence="1">DUF1707 domain-containing protein</fullName>
    </recommendedName>
</protein>
<name>A0A7W8A0E3_9ACTN</name>
<organism evidence="2 3">
    <name type="scientific">Nonomuraea endophytica</name>
    <dbReference type="NCBI Taxonomy" id="714136"/>
    <lineage>
        <taxon>Bacteria</taxon>
        <taxon>Bacillati</taxon>
        <taxon>Actinomycetota</taxon>
        <taxon>Actinomycetes</taxon>
        <taxon>Streptosporangiales</taxon>
        <taxon>Streptosporangiaceae</taxon>
        <taxon>Nonomuraea</taxon>
    </lineage>
</organism>
<dbReference type="PANTHER" id="PTHR40763:SF5">
    <property type="entry name" value="MEMBRANE PROTEIN"/>
    <property type="match status" value="1"/>
</dbReference>
<dbReference type="Proteomes" id="UP000568380">
    <property type="component" value="Unassembled WGS sequence"/>
</dbReference>